<dbReference type="PANTHER" id="PTHR33990">
    <property type="entry name" value="PROTEIN YJDN-RELATED"/>
    <property type="match status" value="1"/>
</dbReference>
<gene>
    <name evidence="2" type="ORF">NIES2135_66960</name>
</gene>
<proteinExistence type="predicted"/>
<protein>
    <submittedName>
        <fullName evidence="2">Glyoxalase/bleomycin resistance protein/dioxygenase</fullName>
    </submittedName>
</protein>
<keyword evidence="2" id="KW-0614">Plasmid</keyword>
<sequence length="136" mass="15549">MQLNSYLMFNGNCDAAFKFYEHCFGGKIVTRMTHQEAPSAENVPSNWQDKIMHICLDLGERLLMGSDSPPGYFESPQGFYVQISLDDPAEADRIFQALAENGTIRMPFEQTFWAFRFGMLVDQFGTPWMINCEKAV</sequence>
<dbReference type="SUPFAM" id="SSF54593">
    <property type="entry name" value="Glyoxalase/Bleomycin resistance protein/Dihydroxybiphenyl dioxygenase"/>
    <property type="match status" value="1"/>
</dbReference>
<accession>A0A1Z4JSV3</accession>
<dbReference type="InterPro" id="IPR029068">
    <property type="entry name" value="Glyas_Bleomycin-R_OHBP_Dase"/>
</dbReference>
<dbReference type="Pfam" id="PF06983">
    <property type="entry name" value="3-dmu-9_3-mt"/>
    <property type="match status" value="1"/>
</dbReference>
<dbReference type="AlphaFoldDB" id="A0A1Z4JSV3"/>
<keyword evidence="2" id="KW-0223">Dioxygenase</keyword>
<dbReference type="PANTHER" id="PTHR33990:SF1">
    <property type="entry name" value="PROTEIN YJDN"/>
    <property type="match status" value="1"/>
</dbReference>
<dbReference type="Proteomes" id="UP000217895">
    <property type="component" value="Plasmid Plasmid2 dna"/>
</dbReference>
<geneLocation type="plasmid" evidence="2">
    <name>plasmid2</name>
</geneLocation>
<keyword evidence="2" id="KW-0560">Oxidoreductase</keyword>
<dbReference type="GO" id="GO:0051213">
    <property type="term" value="F:dioxygenase activity"/>
    <property type="evidence" value="ECO:0007669"/>
    <property type="project" value="UniProtKB-KW"/>
</dbReference>
<name>A0A1Z4JSV3_LEPBY</name>
<evidence type="ECO:0000259" key="1">
    <source>
        <dbReference type="Pfam" id="PF06983"/>
    </source>
</evidence>
<dbReference type="Gene3D" id="3.10.180.10">
    <property type="entry name" value="2,3-Dihydroxybiphenyl 1,2-Dioxygenase, domain 1"/>
    <property type="match status" value="1"/>
</dbReference>
<dbReference type="InterPro" id="IPR028973">
    <property type="entry name" value="PhnB-like"/>
</dbReference>
<reference evidence="2 3" key="1">
    <citation type="submission" date="2017-06" db="EMBL/GenBank/DDBJ databases">
        <title>Genome sequencing of cyanobaciteial culture collection at National Institute for Environmental Studies (NIES).</title>
        <authorList>
            <person name="Hirose Y."/>
            <person name="Shimura Y."/>
            <person name="Fujisawa T."/>
            <person name="Nakamura Y."/>
            <person name="Kawachi M."/>
        </authorList>
    </citation>
    <scope>NUCLEOTIDE SEQUENCE [LARGE SCALE GENOMIC DNA]</scope>
    <source>
        <strain evidence="2 3">NIES-2135</strain>
        <plasmid evidence="3">Plasmid Plasmid2 dna</plasmid>
    </source>
</reference>
<organism evidence="2 3">
    <name type="scientific">Leptolyngbya boryana NIES-2135</name>
    <dbReference type="NCBI Taxonomy" id="1973484"/>
    <lineage>
        <taxon>Bacteria</taxon>
        <taxon>Bacillati</taxon>
        <taxon>Cyanobacteriota</taxon>
        <taxon>Cyanophyceae</taxon>
        <taxon>Leptolyngbyales</taxon>
        <taxon>Leptolyngbyaceae</taxon>
        <taxon>Leptolyngbya group</taxon>
        <taxon>Leptolyngbya</taxon>
    </lineage>
</organism>
<evidence type="ECO:0000313" key="2">
    <source>
        <dbReference type="EMBL" id="BAY59819.1"/>
    </source>
</evidence>
<keyword evidence="3" id="KW-1185">Reference proteome</keyword>
<evidence type="ECO:0000313" key="3">
    <source>
        <dbReference type="Proteomes" id="UP000217895"/>
    </source>
</evidence>
<feature type="domain" description="PhnB-like" evidence="1">
    <location>
        <begin position="4"/>
        <end position="130"/>
    </location>
</feature>
<dbReference type="CDD" id="cd06588">
    <property type="entry name" value="PhnB_like"/>
    <property type="match status" value="1"/>
</dbReference>
<dbReference type="EMBL" id="AP018205">
    <property type="protein sequence ID" value="BAY59819.1"/>
    <property type="molecule type" value="Genomic_DNA"/>
</dbReference>